<evidence type="ECO:0000313" key="2">
    <source>
        <dbReference type="Proteomes" id="UP000682134"/>
    </source>
</evidence>
<dbReference type="InterPro" id="IPR024419">
    <property type="entry name" value="YvrJ"/>
</dbReference>
<dbReference type="EMBL" id="JAGIYQ010000003">
    <property type="protein sequence ID" value="MBP0724697.1"/>
    <property type="molecule type" value="Genomic_DNA"/>
</dbReference>
<accession>A0A940SG50</accession>
<gene>
    <name evidence="1" type="ORF">J5Y03_05780</name>
</gene>
<name>A0A940SG50_9BACI</name>
<dbReference type="AlphaFoldDB" id="A0A940SG50"/>
<dbReference type="RefSeq" id="WP_209403484.1">
    <property type="nucleotide sequence ID" value="NZ_JAGIYQ010000003.1"/>
</dbReference>
<dbReference type="Pfam" id="PF12841">
    <property type="entry name" value="YvrJ"/>
    <property type="match status" value="1"/>
</dbReference>
<organism evidence="1 2">
    <name type="scientific">Gottfriedia endophytica</name>
    <dbReference type="NCBI Taxonomy" id="2820819"/>
    <lineage>
        <taxon>Bacteria</taxon>
        <taxon>Bacillati</taxon>
        <taxon>Bacillota</taxon>
        <taxon>Bacilli</taxon>
        <taxon>Bacillales</taxon>
        <taxon>Bacillaceae</taxon>
        <taxon>Gottfriedia</taxon>
    </lineage>
</organism>
<sequence length="56" mass="6573">MEFWLQCIKEVGFPIAVTLYLLYRIEQKLDMVITSIKELPNELYQPTHTTKGPFAN</sequence>
<evidence type="ECO:0000313" key="1">
    <source>
        <dbReference type="EMBL" id="MBP0724697.1"/>
    </source>
</evidence>
<comment type="caution">
    <text evidence="1">The sequence shown here is derived from an EMBL/GenBank/DDBJ whole genome shotgun (WGS) entry which is preliminary data.</text>
</comment>
<protein>
    <submittedName>
        <fullName evidence="1">YvrJ family protein</fullName>
    </submittedName>
</protein>
<reference evidence="1" key="1">
    <citation type="submission" date="2021-04" db="EMBL/GenBank/DDBJ databases">
        <title>Genome seq and assembly of Bacillus sp.</title>
        <authorList>
            <person name="Chhetri G."/>
        </authorList>
    </citation>
    <scope>NUCLEOTIDE SEQUENCE</scope>
    <source>
        <strain evidence="1">RG28</strain>
    </source>
</reference>
<proteinExistence type="predicted"/>
<dbReference type="Proteomes" id="UP000682134">
    <property type="component" value="Unassembled WGS sequence"/>
</dbReference>
<keyword evidence="2" id="KW-1185">Reference proteome</keyword>